<dbReference type="Gene3D" id="1.10.260.40">
    <property type="entry name" value="lambda repressor-like DNA-binding domains"/>
    <property type="match status" value="1"/>
</dbReference>
<keyword evidence="1" id="KW-0472">Membrane</keyword>
<gene>
    <name evidence="3" type="ORF">G7081_05560</name>
</gene>
<evidence type="ECO:0000313" key="3">
    <source>
        <dbReference type="EMBL" id="QIL46579.1"/>
    </source>
</evidence>
<feature type="domain" description="HTH cro/C1-type" evidence="2">
    <location>
        <begin position="7"/>
        <end position="61"/>
    </location>
</feature>
<dbReference type="SUPFAM" id="SSF47413">
    <property type="entry name" value="lambda repressor-like DNA-binding domains"/>
    <property type="match status" value="1"/>
</dbReference>
<accession>A0A6G8ANN2</accession>
<name>A0A6G8ANN2_9ENTE</name>
<reference evidence="3 4" key="1">
    <citation type="submission" date="2020-03" db="EMBL/GenBank/DDBJ databases">
        <title>Vagococcus sp. nov., isolated from beetles.</title>
        <authorList>
            <person name="Hyun D.-W."/>
            <person name="Bae J.-W."/>
        </authorList>
    </citation>
    <scope>NUCLEOTIDE SEQUENCE [LARGE SCALE GENOMIC DNA]</scope>
    <source>
        <strain evidence="3 4">HDW17A</strain>
    </source>
</reference>
<organism evidence="3 4">
    <name type="scientific">Vagococcus coleopterorum</name>
    <dbReference type="NCBI Taxonomy" id="2714946"/>
    <lineage>
        <taxon>Bacteria</taxon>
        <taxon>Bacillati</taxon>
        <taxon>Bacillota</taxon>
        <taxon>Bacilli</taxon>
        <taxon>Lactobacillales</taxon>
        <taxon>Enterococcaceae</taxon>
        <taxon>Vagococcus</taxon>
    </lineage>
</organism>
<dbReference type="AlphaFoldDB" id="A0A6G8ANN2"/>
<protein>
    <submittedName>
        <fullName evidence="3">Helix-turn-helix transcriptional regulator</fullName>
    </submittedName>
</protein>
<sequence length="136" mass="15210">MSITETIKDIRSTKGWDIQTFSREILVSQKTITDWENNIGYPTHGQLLRIAKATGIPADELLASDHEYSEQLMADKKKLQWQGIIFTLMLMSGVILLGSAIFGFLATGEIFWIPAAIGAFLLADGSLLAKKYFERK</sequence>
<dbReference type="Proteomes" id="UP000500890">
    <property type="component" value="Chromosome"/>
</dbReference>
<dbReference type="PROSITE" id="PS50943">
    <property type="entry name" value="HTH_CROC1"/>
    <property type="match status" value="1"/>
</dbReference>
<feature type="transmembrane region" description="Helical" evidence="1">
    <location>
        <begin position="83"/>
        <end position="105"/>
    </location>
</feature>
<keyword evidence="1" id="KW-0812">Transmembrane</keyword>
<dbReference type="KEGG" id="vah:G7081_05560"/>
<dbReference type="EMBL" id="CP049886">
    <property type="protein sequence ID" value="QIL46579.1"/>
    <property type="molecule type" value="Genomic_DNA"/>
</dbReference>
<dbReference type="InterPro" id="IPR001387">
    <property type="entry name" value="Cro/C1-type_HTH"/>
</dbReference>
<dbReference type="GO" id="GO:0003677">
    <property type="term" value="F:DNA binding"/>
    <property type="evidence" value="ECO:0007669"/>
    <property type="project" value="InterPro"/>
</dbReference>
<feature type="transmembrane region" description="Helical" evidence="1">
    <location>
        <begin position="111"/>
        <end position="129"/>
    </location>
</feature>
<evidence type="ECO:0000313" key="4">
    <source>
        <dbReference type="Proteomes" id="UP000500890"/>
    </source>
</evidence>
<dbReference type="SMART" id="SM00530">
    <property type="entry name" value="HTH_XRE"/>
    <property type="match status" value="1"/>
</dbReference>
<keyword evidence="4" id="KW-1185">Reference proteome</keyword>
<evidence type="ECO:0000256" key="1">
    <source>
        <dbReference type="SAM" id="Phobius"/>
    </source>
</evidence>
<proteinExistence type="predicted"/>
<dbReference type="InterPro" id="IPR010982">
    <property type="entry name" value="Lambda_DNA-bd_dom_sf"/>
</dbReference>
<dbReference type="CDD" id="cd00093">
    <property type="entry name" value="HTH_XRE"/>
    <property type="match status" value="1"/>
</dbReference>
<dbReference type="RefSeq" id="WP_166007967.1">
    <property type="nucleotide sequence ID" value="NZ_CP049886.1"/>
</dbReference>
<keyword evidence="1" id="KW-1133">Transmembrane helix</keyword>
<dbReference type="Pfam" id="PF12844">
    <property type="entry name" value="HTH_19"/>
    <property type="match status" value="1"/>
</dbReference>
<evidence type="ECO:0000259" key="2">
    <source>
        <dbReference type="PROSITE" id="PS50943"/>
    </source>
</evidence>